<dbReference type="Gene3D" id="2.40.30.170">
    <property type="match status" value="1"/>
</dbReference>
<sequence>MPIQPSRRPAAFRLALLAALLTTPLAVPAQAAEATPPALAAITVGSRLEAAAYQAEGRVEAVRQAALAVPVAGAVTELKVLAGDRVAAGQMLLQVEGKAAADQAAAAHAQIAAAEAQRVQARQEYARAQALAAQKFLSTAALDQAEAKFRSAEAQARAQIASASAAAAQAGLYRLTAPFAGWVSQVDTERGDVAVPGKPLLTVYDPSALRVTATVPATVAERVRRDALPEITIAPDGAAPLRLTPSKITWLPSTDPLAQTRTVRLDLPASTEVQRLPPGTFARVAFPLAAGKAEAAPLTVPGKALVRRGELTAVYVLDATQRPRLRYVRPGVALADGSVPILAGLKAGERVALDPEAATRQAPMGASR</sequence>
<dbReference type="Gene3D" id="2.40.420.20">
    <property type="match status" value="1"/>
</dbReference>
<feature type="chain" id="PRO_5023077434" evidence="3">
    <location>
        <begin position="32"/>
        <end position="368"/>
    </location>
</feature>
<dbReference type="Proteomes" id="UP000323671">
    <property type="component" value="Chromosome"/>
</dbReference>
<dbReference type="PANTHER" id="PTHR30469">
    <property type="entry name" value="MULTIDRUG RESISTANCE PROTEIN MDTA"/>
    <property type="match status" value="1"/>
</dbReference>
<evidence type="ECO:0000256" key="2">
    <source>
        <dbReference type="SAM" id="Coils"/>
    </source>
</evidence>
<gene>
    <name evidence="4" type="ORF">OTERR_06220</name>
</gene>
<reference evidence="4 5" key="1">
    <citation type="submission" date="2017-07" db="EMBL/GenBank/DDBJ databases">
        <title>Complete genome sequence of Oryzomicrobium terrae TPP412.</title>
        <authorList>
            <person name="Chiu L.-W."/>
            <person name="Lo K.-J."/>
            <person name="Tsai Y.-M."/>
            <person name="Lin S.-S."/>
            <person name="Kuo C.-H."/>
            <person name="Liu C.-T."/>
        </authorList>
    </citation>
    <scope>NUCLEOTIDE SEQUENCE [LARGE SCALE GENOMIC DNA]</scope>
    <source>
        <strain evidence="4 5">TPP412</strain>
    </source>
</reference>
<dbReference type="Gene3D" id="1.10.287.470">
    <property type="entry name" value="Helix hairpin bin"/>
    <property type="match status" value="1"/>
</dbReference>
<keyword evidence="2" id="KW-0175">Coiled coil</keyword>
<dbReference type="NCBIfam" id="TIGR01730">
    <property type="entry name" value="RND_mfp"/>
    <property type="match status" value="1"/>
</dbReference>
<dbReference type="KEGG" id="otr:OTERR_06220"/>
<dbReference type="EMBL" id="CP022579">
    <property type="protein sequence ID" value="QEL64098.1"/>
    <property type="molecule type" value="Genomic_DNA"/>
</dbReference>
<name>A0A5C1E790_9RHOO</name>
<dbReference type="GO" id="GO:1990281">
    <property type="term" value="C:efflux pump complex"/>
    <property type="evidence" value="ECO:0007669"/>
    <property type="project" value="TreeGrafter"/>
</dbReference>
<accession>A0A5C1E790</accession>
<keyword evidence="3" id="KW-0732">Signal</keyword>
<protein>
    <submittedName>
        <fullName evidence="4">Putative membrane-fusion protein, AcrA/AcrE family</fullName>
    </submittedName>
</protein>
<evidence type="ECO:0000313" key="5">
    <source>
        <dbReference type="Proteomes" id="UP000323671"/>
    </source>
</evidence>
<evidence type="ECO:0000256" key="3">
    <source>
        <dbReference type="SAM" id="SignalP"/>
    </source>
</evidence>
<dbReference type="AlphaFoldDB" id="A0A5C1E790"/>
<evidence type="ECO:0000313" key="4">
    <source>
        <dbReference type="EMBL" id="QEL64098.1"/>
    </source>
</evidence>
<dbReference type="Gene3D" id="2.40.50.100">
    <property type="match status" value="1"/>
</dbReference>
<organism evidence="4 5">
    <name type="scientific">Oryzomicrobium terrae</name>
    <dbReference type="NCBI Taxonomy" id="1735038"/>
    <lineage>
        <taxon>Bacteria</taxon>
        <taxon>Pseudomonadati</taxon>
        <taxon>Pseudomonadota</taxon>
        <taxon>Betaproteobacteria</taxon>
        <taxon>Rhodocyclales</taxon>
        <taxon>Rhodocyclaceae</taxon>
        <taxon>Oryzomicrobium</taxon>
    </lineage>
</organism>
<dbReference type="GO" id="GO:0015562">
    <property type="term" value="F:efflux transmembrane transporter activity"/>
    <property type="evidence" value="ECO:0007669"/>
    <property type="project" value="TreeGrafter"/>
</dbReference>
<evidence type="ECO:0000256" key="1">
    <source>
        <dbReference type="ARBA" id="ARBA00009477"/>
    </source>
</evidence>
<dbReference type="RefSeq" id="WP_149424832.1">
    <property type="nucleotide sequence ID" value="NZ_CP022579.1"/>
</dbReference>
<proteinExistence type="inferred from homology"/>
<comment type="similarity">
    <text evidence="1">Belongs to the membrane fusion protein (MFP) (TC 8.A.1) family.</text>
</comment>
<keyword evidence="5" id="KW-1185">Reference proteome</keyword>
<dbReference type="InterPro" id="IPR006143">
    <property type="entry name" value="RND_pump_MFP"/>
</dbReference>
<dbReference type="SUPFAM" id="SSF111369">
    <property type="entry name" value="HlyD-like secretion proteins"/>
    <property type="match status" value="1"/>
</dbReference>
<feature type="signal peptide" evidence="3">
    <location>
        <begin position="1"/>
        <end position="31"/>
    </location>
</feature>
<dbReference type="PANTHER" id="PTHR30469:SF18">
    <property type="entry name" value="RESISTANCE-NODULATION-CELL DIVISION (RND) EFFLUX MEMBRANE FUSION PROTEIN-RELATED"/>
    <property type="match status" value="1"/>
</dbReference>
<feature type="coiled-coil region" evidence="2">
    <location>
        <begin position="104"/>
        <end position="162"/>
    </location>
</feature>